<comment type="caution">
    <text evidence="2">The sequence shown here is derived from an EMBL/GenBank/DDBJ whole genome shotgun (WGS) entry which is preliminary data.</text>
</comment>
<reference evidence="2 3" key="1">
    <citation type="submission" date="2016-07" db="EMBL/GenBank/DDBJ databases">
        <title>Pervasive Adenine N6-methylation of Active Genes in Fungi.</title>
        <authorList>
            <consortium name="DOE Joint Genome Institute"/>
            <person name="Mondo S.J."/>
            <person name="Dannebaum R.O."/>
            <person name="Kuo R.C."/>
            <person name="Labutti K."/>
            <person name="Haridas S."/>
            <person name="Kuo A."/>
            <person name="Salamov A."/>
            <person name="Ahrendt S.R."/>
            <person name="Lipzen A."/>
            <person name="Sullivan W."/>
            <person name="Andreopoulos W.B."/>
            <person name="Clum A."/>
            <person name="Lindquist E."/>
            <person name="Daum C."/>
            <person name="Ramamoorthy G.K."/>
            <person name="Gryganskyi A."/>
            <person name="Culley D."/>
            <person name="Magnuson J.K."/>
            <person name="James T.Y."/>
            <person name="O'Malley M.A."/>
            <person name="Stajich J.E."/>
            <person name="Spatafora J.W."/>
            <person name="Visel A."/>
            <person name="Grigoriev I.V."/>
        </authorList>
    </citation>
    <scope>NUCLEOTIDE SEQUENCE [LARGE SCALE GENOMIC DNA]</scope>
    <source>
        <strain evidence="2 3">NRRL 3116</strain>
    </source>
</reference>
<gene>
    <name evidence="2" type="ORF">BCR41DRAFT_418051</name>
</gene>
<evidence type="ECO:0000256" key="1">
    <source>
        <dbReference type="SAM" id="MobiDB-lite"/>
    </source>
</evidence>
<sequence>MSPTAKYWQSVQSMNETFEVEARPGTSQTNGEAFVLFQDVEDIFPGVVRLQYGKRAISFMVDADGNRLLPLRVPYAPDIVMQVVQGFSAHKPSTTMHNDYTDAPEPIAPPPTRPRHADRALHRSISRQSQSSIHSDFMYDPQLQHELELRRQMQQPMQIPADTDELPFKPHTHTSIYSQLVGLDPNSVAPTVPVSTVPMSTSPPTSKSGPVERRTAEIPEFITTSSDQELKARYRASTMLYESFKQHMRAGLFQQADAILEDFRRQSQILESGMPPRLLDIQQRILEMRLKMIKMQQQYQQYEE</sequence>
<protein>
    <submittedName>
        <fullName evidence="2">Uncharacterized protein</fullName>
    </submittedName>
</protein>
<name>A0A1Y2H7E7_9FUNG</name>
<proteinExistence type="predicted"/>
<accession>A0A1Y2H7E7</accession>
<dbReference type="RefSeq" id="XP_021886635.1">
    <property type="nucleotide sequence ID" value="XM_022029575.1"/>
</dbReference>
<feature type="compositionally biased region" description="Low complexity" evidence="1">
    <location>
        <begin position="193"/>
        <end position="209"/>
    </location>
</feature>
<dbReference type="OrthoDB" id="2435497at2759"/>
<organism evidence="2 3">
    <name type="scientific">Lobosporangium transversale</name>
    <dbReference type="NCBI Taxonomy" id="64571"/>
    <lineage>
        <taxon>Eukaryota</taxon>
        <taxon>Fungi</taxon>
        <taxon>Fungi incertae sedis</taxon>
        <taxon>Mucoromycota</taxon>
        <taxon>Mortierellomycotina</taxon>
        <taxon>Mortierellomycetes</taxon>
        <taxon>Mortierellales</taxon>
        <taxon>Mortierellaceae</taxon>
        <taxon>Lobosporangium</taxon>
    </lineage>
</organism>
<dbReference type="GeneID" id="33571418"/>
<dbReference type="InParanoid" id="A0A1Y2H7E7"/>
<evidence type="ECO:0000313" key="2">
    <source>
        <dbReference type="EMBL" id="ORZ28962.1"/>
    </source>
</evidence>
<dbReference type="EMBL" id="MCFF01000001">
    <property type="protein sequence ID" value="ORZ28962.1"/>
    <property type="molecule type" value="Genomic_DNA"/>
</dbReference>
<feature type="region of interest" description="Disordered" evidence="1">
    <location>
        <begin position="193"/>
        <end position="213"/>
    </location>
</feature>
<evidence type="ECO:0000313" key="3">
    <source>
        <dbReference type="Proteomes" id="UP000193648"/>
    </source>
</evidence>
<dbReference type="AlphaFoldDB" id="A0A1Y2H7E7"/>
<keyword evidence="3" id="KW-1185">Reference proteome</keyword>
<dbReference type="Proteomes" id="UP000193648">
    <property type="component" value="Unassembled WGS sequence"/>
</dbReference>